<reference evidence="5" key="1">
    <citation type="journal article" date="2023" name="Access Microbiol">
        <title>De-novo genome assembly for Akanthomyces muscarius, a biocontrol agent of insect agricultural pests.</title>
        <authorList>
            <person name="Erdos Z."/>
            <person name="Studholme D.J."/>
            <person name="Raymond B."/>
            <person name="Sharma M."/>
        </authorList>
    </citation>
    <scope>NUCLEOTIDE SEQUENCE</scope>
    <source>
        <strain evidence="5">Ve6</strain>
    </source>
</reference>
<keyword evidence="3" id="KW-0732">Signal</keyword>
<dbReference type="PANTHER" id="PTHR43248">
    <property type="entry name" value="2-SUCCINYL-6-HYDROXY-2,4-CYCLOHEXADIENE-1-CARBOXYLATE SYNTHASE"/>
    <property type="match status" value="1"/>
</dbReference>
<dbReference type="Gene3D" id="3.40.50.1820">
    <property type="entry name" value="alpha/beta hydrolase"/>
    <property type="match status" value="2"/>
</dbReference>
<dbReference type="InterPro" id="IPR029058">
    <property type="entry name" value="AB_hydrolase_fold"/>
</dbReference>
<gene>
    <name evidence="5" type="ORF">LMH87_004388</name>
</gene>
<sequence length="590" mass="63024">MLFRAASAAALAATATASLSTYEPVRRSPADFDWATLTPSWSLHFSPCYDEYECARLLVPVDWTGADAEHNNSTRTMAIALTRLRADTTGSEEAAHGGTVIVNPGGPGDSGVVDMLVNGHYLRDLVATDATRFDVLSFDPRGMAFSTPAMDCFAGSDAAGRALFAAETAGVDAASVSGDNRDEVLTPKRALLNAYGSKCDAAGEDGYAVARYVGTTSVARDVLRVVDELERLRAREETEAEVEERPRLQYFGTSYGTMLGNTFVSMFPGRVKRMVLDGNVVPEDYTAADWSGNMVDIGKVVDNFYNVCFAAQSACALYDAEVDTSPGSIRAKVDALAANLTAKPAIISSTGAVPSILKGSSVRSLFLGPLYAPLGPTFPMLASTLAAAIAGNYTPLAIALQIPAAGLCADAASHPAKYTWQPEAGTVVRCGDGGDVRNTTNDEWRATLDAVQGSAPDWWVDFWMGAQLQCREWPARPHWRFAGPFGSPAADPSGRSEDRPSAPVLFLGSRYDPATPLRNSETAARKHKGARVVVLNEHGHCATLSGPSACVRDIVGRYMATGEMPEEGTECEPACKPFEECPYLRMILPW</sequence>
<keyword evidence="2" id="KW-0378">Hydrolase</keyword>
<proteinExistence type="inferred from homology"/>
<dbReference type="GeneID" id="80891547"/>
<dbReference type="Proteomes" id="UP001144673">
    <property type="component" value="Chromosome 2"/>
</dbReference>
<keyword evidence="6" id="KW-1185">Reference proteome</keyword>
<dbReference type="AlphaFoldDB" id="A0A9W8Q4I4"/>
<dbReference type="GO" id="GO:0016787">
    <property type="term" value="F:hydrolase activity"/>
    <property type="evidence" value="ECO:0007669"/>
    <property type="project" value="UniProtKB-KW"/>
</dbReference>
<dbReference type="PANTHER" id="PTHR43248:SF25">
    <property type="entry name" value="AB HYDROLASE-1 DOMAIN-CONTAINING PROTEIN-RELATED"/>
    <property type="match status" value="1"/>
</dbReference>
<feature type="domain" description="Peptidase S33 tripeptidyl aminopeptidase-like C-terminal" evidence="4">
    <location>
        <begin position="460"/>
        <end position="571"/>
    </location>
</feature>
<comment type="similarity">
    <text evidence="1">Belongs to the peptidase S33 family.</text>
</comment>
<evidence type="ECO:0000256" key="2">
    <source>
        <dbReference type="ARBA" id="ARBA00022801"/>
    </source>
</evidence>
<name>A0A9W8Q4I4_AKAMU</name>
<dbReference type="RefSeq" id="XP_056049210.1">
    <property type="nucleotide sequence ID" value="XM_056195598.1"/>
</dbReference>
<evidence type="ECO:0000256" key="1">
    <source>
        <dbReference type="ARBA" id="ARBA00010088"/>
    </source>
</evidence>
<feature type="chain" id="PRO_5040960548" description="Peptidase S33 tripeptidyl aminopeptidase-like C-terminal domain-containing protein" evidence="3">
    <location>
        <begin position="18"/>
        <end position="590"/>
    </location>
</feature>
<feature type="signal peptide" evidence="3">
    <location>
        <begin position="1"/>
        <end position="17"/>
    </location>
</feature>
<evidence type="ECO:0000313" key="6">
    <source>
        <dbReference type="Proteomes" id="UP001144673"/>
    </source>
</evidence>
<dbReference type="EMBL" id="JAJHUN010000011">
    <property type="protein sequence ID" value="KAJ4145540.1"/>
    <property type="molecule type" value="Genomic_DNA"/>
</dbReference>
<evidence type="ECO:0000313" key="5">
    <source>
        <dbReference type="EMBL" id="KAJ4145540.1"/>
    </source>
</evidence>
<comment type="caution">
    <text evidence="5">The sequence shown here is derived from an EMBL/GenBank/DDBJ whole genome shotgun (WGS) entry which is preliminary data.</text>
</comment>
<dbReference type="Pfam" id="PF08386">
    <property type="entry name" value="Abhydrolase_4"/>
    <property type="match status" value="1"/>
</dbReference>
<dbReference type="KEGG" id="amus:LMH87_004388"/>
<dbReference type="SUPFAM" id="SSF53474">
    <property type="entry name" value="alpha/beta-Hydrolases"/>
    <property type="match status" value="1"/>
</dbReference>
<evidence type="ECO:0000256" key="3">
    <source>
        <dbReference type="SAM" id="SignalP"/>
    </source>
</evidence>
<evidence type="ECO:0000259" key="4">
    <source>
        <dbReference type="Pfam" id="PF08386"/>
    </source>
</evidence>
<accession>A0A9W8Q4I4</accession>
<dbReference type="InterPro" id="IPR051601">
    <property type="entry name" value="Serine_prot/Carboxylest_S33"/>
</dbReference>
<organism evidence="5 6">
    <name type="scientific">Akanthomyces muscarius</name>
    <name type="common">Entomopathogenic fungus</name>
    <name type="synonym">Lecanicillium muscarium</name>
    <dbReference type="NCBI Taxonomy" id="2231603"/>
    <lineage>
        <taxon>Eukaryota</taxon>
        <taxon>Fungi</taxon>
        <taxon>Dikarya</taxon>
        <taxon>Ascomycota</taxon>
        <taxon>Pezizomycotina</taxon>
        <taxon>Sordariomycetes</taxon>
        <taxon>Hypocreomycetidae</taxon>
        <taxon>Hypocreales</taxon>
        <taxon>Cordycipitaceae</taxon>
        <taxon>Akanthomyces</taxon>
    </lineage>
</organism>
<dbReference type="InterPro" id="IPR013595">
    <property type="entry name" value="Pept_S33_TAP-like_C"/>
</dbReference>
<protein>
    <recommendedName>
        <fullName evidence="4">Peptidase S33 tripeptidyl aminopeptidase-like C-terminal domain-containing protein</fullName>
    </recommendedName>
</protein>